<evidence type="ECO:0000313" key="1">
    <source>
        <dbReference type="EMBL" id="WNG48007.1"/>
    </source>
</evidence>
<dbReference type="EMBL" id="CP043494">
    <property type="protein sequence ID" value="WNG48007.1"/>
    <property type="molecule type" value="Genomic_DNA"/>
</dbReference>
<name>A0ABY9WXZ8_9BACT</name>
<sequence>MVTDPYRDHCKRQHRILAHHLCLEAWRAGDDGILLERHHLEEFLKIERFKSSRVQWLLEDLEPWFKYIYPVYSESALESLQALYLSRVPIDEKFIIKNDDVSVEDLVGWMRNNGVRINLLYSISTLVPLTEEQIVPRLALLATGLAEP</sequence>
<gene>
    <name evidence="1" type="ORF">F0U60_30585</name>
</gene>
<protein>
    <submittedName>
        <fullName evidence="1">Uncharacterized protein</fullName>
    </submittedName>
</protein>
<reference evidence="1 2" key="1">
    <citation type="submission" date="2019-08" db="EMBL/GenBank/DDBJ databases">
        <title>Archangium and Cystobacter genomes.</title>
        <authorList>
            <person name="Chen I.-C.K."/>
            <person name="Wielgoss S."/>
        </authorList>
    </citation>
    <scope>NUCLEOTIDE SEQUENCE [LARGE SCALE GENOMIC DNA]</scope>
    <source>
        <strain evidence="1 2">Cbm 6</strain>
    </source>
</reference>
<evidence type="ECO:0000313" key="2">
    <source>
        <dbReference type="Proteomes" id="UP001611383"/>
    </source>
</evidence>
<organism evidence="1 2">
    <name type="scientific">Archangium minus</name>
    <dbReference type="NCBI Taxonomy" id="83450"/>
    <lineage>
        <taxon>Bacteria</taxon>
        <taxon>Pseudomonadati</taxon>
        <taxon>Myxococcota</taxon>
        <taxon>Myxococcia</taxon>
        <taxon>Myxococcales</taxon>
        <taxon>Cystobacterineae</taxon>
        <taxon>Archangiaceae</taxon>
        <taxon>Archangium</taxon>
    </lineage>
</organism>
<dbReference type="Proteomes" id="UP001611383">
    <property type="component" value="Chromosome"/>
</dbReference>
<dbReference type="RefSeq" id="WP_395804981.1">
    <property type="nucleotide sequence ID" value="NZ_CP043494.1"/>
</dbReference>
<accession>A0ABY9WXZ8</accession>
<keyword evidence="2" id="KW-1185">Reference proteome</keyword>
<proteinExistence type="predicted"/>